<reference evidence="1 2" key="1">
    <citation type="journal article" date="2019" name="Mol. Biol. Evol.">
        <title>Blast fungal genomes show frequent chromosomal changes, gene gains and losses, and effector gene turnover.</title>
        <authorList>
            <person name="Gomez Luciano L.B."/>
            <person name="Jason Tsai I."/>
            <person name="Chuma I."/>
            <person name="Tosa Y."/>
            <person name="Chen Y.H."/>
            <person name="Li J.Y."/>
            <person name="Li M.Y."/>
            <person name="Jade Lu M.Y."/>
            <person name="Nakayashiki H."/>
            <person name="Li W.H."/>
        </authorList>
    </citation>
    <scope>NUCLEOTIDE SEQUENCE [LARGE SCALE GENOMIC DNA]</scope>
    <source>
        <strain evidence="1">MZ5-1-6</strain>
    </source>
</reference>
<evidence type="ECO:0000313" key="2">
    <source>
        <dbReference type="Proteomes" id="UP000294847"/>
    </source>
</evidence>
<name>A0A4V1C8B4_PYROR</name>
<evidence type="ECO:0000313" key="1">
    <source>
        <dbReference type="EMBL" id="QBZ66298.1"/>
    </source>
</evidence>
<dbReference type="Proteomes" id="UP000294847">
    <property type="component" value="Chromosome 7"/>
</dbReference>
<protein>
    <submittedName>
        <fullName evidence="1">Uncharacterized protein</fullName>
    </submittedName>
</protein>
<accession>A0A4V1C8B4</accession>
<dbReference type="EMBL" id="CP034210">
    <property type="protein sequence ID" value="QBZ66298.1"/>
    <property type="molecule type" value="Genomic_DNA"/>
</dbReference>
<dbReference type="VEuPathDB" id="FungiDB:M_BR32_EuGene_00112961"/>
<dbReference type="AlphaFoldDB" id="A0A4V1C8B4"/>
<gene>
    <name evidence="1" type="ORF">PoMZ_13271</name>
</gene>
<organism evidence="1 2">
    <name type="scientific">Pyricularia oryzae</name>
    <name type="common">Rice blast fungus</name>
    <name type="synonym">Magnaporthe oryzae</name>
    <dbReference type="NCBI Taxonomy" id="318829"/>
    <lineage>
        <taxon>Eukaryota</taxon>
        <taxon>Fungi</taxon>
        <taxon>Dikarya</taxon>
        <taxon>Ascomycota</taxon>
        <taxon>Pezizomycotina</taxon>
        <taxon>Sordariomycetes</taxon>
        <taxon>Sordariomycetidae</taxon>
        <taxon>Magnaporthales</taxon>
        <taxon>Pyriculariaceae</taxon>
        <taxon>Pyricularia</taxon>
    </lineage>
</organism>
<proteinExistence type="predicted"/>
<sequence>MHFSTISILAFLATGAVATPVPSPNGDSLQTVNEAHLLARAGVPPQENPCTGKGKVSCFFMGTTCQIQNGECILG</sequence>